<dbReference type="STRING" id="1543381.LF63_0110265"/>
<comment type="similarity">
    <text evidence="1">Belongs to the vitamin uptake transporter (VUT/ECF) (TC 2.A.88) family. Q precursor transporter subfamily.</text>
</comment>
<feature type="transmembrane region" description="Helical" evidence="1">
    <location>
        <begin position="83"/>
        <end position="102"/>
    </location>
</feature>
<keyword evidence="1" id="KW-1003">Cell membrane</keyword>
<dbReference type="Pfam" id="PF02592">
    <property type="entry name" value="Vut_1"/>
    <property type="match status" value="1"/>
</dbReference>
<feature type="transmembrane region" description="Helical" evidence="1">
    <location>
        <begin position="48"/>
        <end position="71"/>
    </location>
</feature>
<dbReference type="PANTHER" id="PTHR34300">
    <property type="entry name" value="QUEUOSINE PRECURSOR TRANSPORTER-RELATED"/>
    <property type="match status" value="1"/>
</dbReference>
<dbReference type="RefSeq" id="WP_043101549.1">
    <property type="nucleotide sequence ID" value="NZ_JACHET010000001.1"/>
</dbReference>
<keyword evidence="1" id="KW-0812">Transmembrane</keyword>
<evidence type="ECO:0000313" key="5">
    <source>
        <dbReference type="Proteomes" id="UP000560000"/>
    </source>
</evidence>
<feature type="transmembrane region" description="Helical" evidence="1">
    <location>
        <begin position="18"/>
        <end position="36"/>
    </location>
</feature>
<feature type="transmembrane region" description="Helical" evidence="1">
    <location>
        <begin position="161"/>
        <end position="182"/>
    </location>
</feature>
<sequence>MTDTPTAPAAAPPRSFRYYDLMVGGMVAVLLSANLIGPAKVGIVTLPLLGAVSFGAGNLFFPFSYIFGDVLTEVYGYSRARRAIWAGFGGLAFATLMTWAILAIPASPGEPFNRTLQPALEIVFGNTGRIVAASMLAYWLGDFANSYVMAKMKIWTEGRHLWTRTIGSTIVGQGVDSLTFYPVAFLGLWEGQTLIKVIVFNWVMKVAVEVVFTPLTYAVVGFLKRREGVDAYDRGTHFTPFSLRDEGQLESLRRD</sequence>
<dbReference type="Proteomes" id="UP000029708">
    <property type="component" value="Unassembled WGS sequence"/>
</dbReference>
<name>A0A099CVL4_9GAMM</name>
<evidence type="ECO:0000313" key="2">
    <source>
        <dbReference type="EMBL" id="KGI77657.1"/>
    </source>
</evidence>
<dbReference type="EMBL" id="JROI01000011">
    <property type="protein sequence ID" value="KGI77657.1"/>
    <property type="molecule type" value="Genomic_DNA"/>
</dbReference>
<dbReference type="PANTHER" id="PTHR34300:SF2">
    <property type="entry name" value="QUEUOSINE PRECURSOR TRANSPORTER-RELATED"/>
    <property type="match status" value="1"/>
</dbReference>
<accession>A0A099CVL4</accession>
<dbReference type="InterPro" id="IPR003744">
    <property type="entry name" value="YhhQ"/>
</dbReference>
<keyword evidence="1" id="KW-1133">Transmembrane helix</keyword>
<organism evidence="2 4">
    <name type="scientific">Oleiagrimonas soli</name>
    <dbReference type="NCBI Taxonomy" id="1543381"/>
    <lineage>
        <taxon>Bacteria</taxon>
        <taxon>Pseudomonadati</taxon>
        <taxon>Pseudomonadota</taxon>
        <taxon>Gammaproteobacteria</taxon>
        <taxon>Lysobacterales</taxon>
        <taxon>Rhodanobacteraceae</taxon>
        <taxon>Oleiagrimonas</taxon>
    </lineage>
</organism>
<proteinExistence type="inferred from homology"/>
<dbReference type="NCBIfam" id="TIGR00697">
    <property type="entry name" value="queuosine precursor transporter"/>
    <property type="match status" value="1"/>
</dbReference>
<gene>
    <name evidence="3" type="ORF">HNQ86_000173</name>
    <name evidence="2" type="ORF">LF63_0110265</name>
</gene>
<comment type="subcellular location">
    <subcellularLocation>
        <location evidence="1">Cell inner membrane</location>
        <topology evidence="1">Multi-pass membrane protein</topology>
    </subcellularLocation>
</comment>
<reference evidence="3 5" key="2">
    <citation type="submission" date="2020-08" db="EMBL/GenBank/DDBJ databases">
        <title>Genomic Encyclopedia of Type Strains, Phase IV (KMG-IV): sequencing the most valuable type-strain genomes for metagenomic binning, comparative biology and taxonomic classification.</title>
        <authorList>
            <person name="Goeker M."/>
        </authorList>
    </citation>
    <scope>NUCLEOTIDE SEQUENCE [LARGE SCALE GENOMIC DNA]</scope>
    <source>
        <strain evidence="3 5">DSM 107085</strain>
    </source>
</reference>
<dbReference type="AlphaFoldDB" id="A0A099CVL4"/>
<feature type="transmembrane region" description="Helical" evidence="1">
    <location>
        <begin position="202"/>
        <end position="223"/>
    </location>
</feature>
<dbReference type="EMBL" id="JACHET010000001">
    <property type="protein sequence ID" value="MBB6182828.1"/>
    <property type="molecule type" value="Genomic_DNA"/>
</dbReference>
<evidence type="ECO:0000313" key="3">
    <source>
        <dbReference type="EMBL" id="MBB6182828.1"/>
    </source>
</evidence>
<evidence type="ECO:0000313" key="4">
    <source>
        <dbReference type="Proteomes" id="UP000029708"/>
    </source>
</evidence>
<comment type="function">
    <text evidence="1">Involved in the import of queuosine (Q) precursors, required for Q precursor salvage.</text>
</comment>
<keyword evidence="1" id="KW-0997">Cell inner membrane</keyword>
<dbReference type="HOGENOM" id="CLU_075503_1_2_6"/>
<evidence type="ECO:0000256" key="1">
    <source>
        <dbReference type="HAMAP-Rule" id="MF_02088"/>
    </source>
</evidence>
<dbReference type="Proteomes" id="UP000560000">
    <property type="component" value="Unassembled WGS sequence"/>
</dbReference>
<protein>
    <recommendedName>
        <fullName evidence="1">Probable queuosine precursor transporter</fullName>
        <shortName evidence="1">Q precursor transporter</shortName>
    </recommendedName>
</protein>
<keyword evidence="1" id="KW-0472">Membrane</keyword>
<dbReference type="OrthoDB" id="9805479at2"/>
<keyword evidence="4" id="KW-1185">Reference proteome</keyword>
<dbReference type="GO" id="GO:0022857">
    <property type="term" value="F:transmembrane transporter activity"/>
    <property type="evidence" value="ECO:0007669"/>
    <property type="project" value="UniProtKB-UniRule"/>
</dbReference>
<reference evidence="2 4" key="1">
    <citation type="submission" date="2014-09" db="EMBL/GenBank/DDBJ databases">
        <title>Xanthomonadaceae 3.5X direct submission.</title>
        <authorList>
            <person name="Fang T."/>
            <person name="Wang H."/>
        </authorList>
    </citation>
    <scope>NUCLEOTIDE SEQUENCE [LARGE SCALE GENOMIC DNA]</scope>
    <source>
        <strain evidence="2 4">3.5X</strain>
    </source>
</reference>
<feature type="transmembrane region" description="Helical" evidence="1">
    <location>
        <begin position="122"/>
        <end position="140"/>
    </location>
</feature>
<comment type="caution">
    <text evidence="2">The sequence shown here is derived from an EMBL/GenBank/DDBJ whole genome shotgun (WGS) entry which is preliminary data.</text>
</comment>
<dbReference type="HAMAP" id="MF_02088">
    <property type="entry name" value="Q_prec_transport"/>
    <property type="match status" value="1"/>
</dbReference>
<dbReference type="GO" id="GO:0005886">
    <property type="term" value="C:plasma membrane"/>
    <property type="evidence" value="ECO:0007669"/>
    <property type="project" value="UniProtKB-SubCell"/>
</dbReference>
<keyword evidence="1" id="KW-0813">Transport</keyword>